<comment type="caution">
    <text evidence="2">The sequence shown here is derived from an EMBL/GenBank/DDBJ whole genome shotgun (WGS) entry which is preliminary data.</text>
</comment>
<dbReference type="EMBL" id="BROH01000002">
    <property type="protein sequence ID" value="GKY87280.1"/>
    <property type="molecule type" value="Genomic_DNA"/>
</dbReference>
<dbReference type="Proteomes" id="UP001144205">
    <property type="component" value="Unassembled WGS sequence"/>
</dbReference>
<dbReference type="InterPro" id="IPR013830">
    <property type="entry name" value="SGNH_hydro"/>
</dbReference>
<organism evidence="2 3">
    <name type="scientific">Sinisalibacter aestuarii</name>
    <dbReference type="NCBI Taxonomy" id="2949426"/>
    <lineage>
        <taxon>Bacteria</taxon>
        <taxon>Pseudomonadati</taxon>
        <taxon>Pseudomonadota</taxon>
        <taxon>Alphaproteobacteria</taxon>
        <taxon>Rhodobacterales</taxon>
        <taxon>Roseobacteraceae</taxon>
        <taxon>Sinisalibacter</taxon>
    </lineage>
</organism>
<evidence type="ECO:0000313" key="2">
    <source>
        <dbReference type="EMBL" id="GKY87280.1"/>
    </source>
</evidence>
<dbReference type="CDD" id="cd01836">
    <property type="entry name" value="FeeA_FeeB_like"/>
    <property type="match status" value="1"/>
</dbReference>
<dbReference type="Gene3D" id="3.40.50.1110">
    <property type="entry name" value="SGNH hydrolase"/>
    <property type="match status" value="1"/>
</dbReference>
<dbReference type="RefSeq" id="WP_281841271.1">
    <property type="nucleotide sequence ID" value="NZ_BROH01000002.1"/>
</dbReference>
<keyword evidence="3" id="KW-1185">Reference proteome</keyword>
<protein>
    <submittedName>
        <fullName evidence="2">Lipase</fullName>
    </submittedName>
</protein>
<proteinExistence type="predicted"/>
<feature type="domain" description="SGNH hydrolase-type esterase" evidence="1">
    <location>
        <begin position="50"/>
        <end position="221"/>
    </location>
</feature>
<name>A0ABQ5LSA0_9RHOB</name>
<dbReference type="Pfam" id="PF13472">
    <property type="entry name" value="Lipase_GDSL_2"/>
    <property type="match status" value="1"/>
</dbReference>
<dbReference type="SUPFAM" id="SSF52266">
    <property type="entry name" value="SGNH hydrolase"/>
    <property type="match status" value="1"/>
</dbReference>
<gene>
    <name evidence="2" type="ORF">STA1M1_11490</name>
</gene>
<sequence length="237" mass="24835">MAFDTALKLALAPLLVAQGVGVRRRALVLPEPSGPRSGELGDGPPLSLLILGDSSAAGVGAPTQGEALAGQLTARLASHHRVRWRLVARSGDTTANALARLQNIPAEPFDLAVIALGVNDVTHSVPLARWLARQAELRARLTERFAVRHIIQSGLPPMGAFPALPQPLRAVMGLTARRFDAALAGTLADLPDAAHLRFNLPLTRDLMAPDGFHPSPAGYALWAETLAPALRAAALAG</sequence>
<evidence type="ECO:0000313" key="3">
    <source>
        <dbReference type="Proteomes" id="UP001144205"/>
    </source>
</evidence>
<accession>A0ABQ5LSA0</accession>
<evidence type="ECO:0000259" key="1">
    <source>
        <dbReference type="Pfam" id="PF13472"/>
    </source>
</evidence>
<reference evidence="2" key="1">
    <citation type="journal article" date="2023" name="Int. J. Syst. Evol. Microbiol.">
        <title>Sinisalibacter aestuarii sp. nov., isolated from estuarine sediment of the Arakawa River.</title>
        <authorList>
            <person name="Arafat S.T."/>
            <person name="Hirano S."/>
            <person name="Sato A."/>
            <person name="Takeuchi K."/>
            <person name="Yasuda T."/>
            <person name="Terahara T."/>
            <person name="Hamada M."/>
            <person name="Kobayashi T."/>
        </authorList>
    </citation>
    <scope>NUCLEOTIDE SEQUENCE</scope>
    <source>
        <strain evidence="2">B-399</strain>
    </source>
</reference>
<dbReference type="InterPro" id="IPR036514">
    <property type="entry name" value="SGNH_hydro_sf"/>
</dbReference>